<proteinExistence type="predicted"/>
<dbReference type="InterPro" id="IPR021484">
    <property type="entry name" value="DUF3137"/>
</dbReference>
<keyword evidence="1" id="KW-0472">Membrane</keyword>
<feature type="transmembrane region" description="Helical" evidence="1">
    <location>
        <begin position="62"/>
        <end position="81"/>
    </location>
</feature>
<organism evidence="2 3">
    <name type="scientific">Pseudahrensia aquimaris</name>
    <dbReference type="NCBI Taxonomy" id="744461"/>
    <lineage>
        <taxon>Bacteria</taxon>
        <taxon>Pseudomonadati</taxon>
        <taxon>Pseudomonadota</taxon>
        <taxon>Alphaproteobacteria</taxon>
        <taxon>Hyphomicrobiales</taxon>
        <taxon>Ahrensiaceae</taxon>
        <taxon>Pseudahrensia</taxon>
    </lineage>
</organism>
<dbReference type="Pfam" id="PF11335">
    <property type="entry name" value="DUF3137"/>
    <property type="match status" value="1"/>
</dbReference>
<protein>
    <submittedName>
        <fullName evidence="2">DUF3137 domain-containing protein</fullName>
    </submittedName>
</protein>
<name>A0ABW3FIQ9_9HYPH</name>
<accession>A0ABW3FIQ9</accession>
<feature type="transmembrane region" description="Helical" evidence="1">
    <location>
        <begin position="101"/>
        <end position="120"/>
    </location>
</feature>
<dbReference type="RefSeq" id="WP_377212503.1">
    <property type="nucleotide sequence ID" value="NZ_JBHTJV010000009.1"/>
</dbReference>
<evidence type="ECO:0000313" key="2">
    <source>
        <dbReference type="EMBL" id="MFD0916646.1"/>
    </source>
</evidence>
<comment type="caution">
    <text evidence="2">The sequence shown here is derived from an EMBL/GenBank/DDBJ whole genome shotgun (WGS) entry which is preliminary data.</text>
</comment>
<evidence type="ECO:0000256" key="1">
    <source>
        <dbReference type="SAM" id="Phobius"/>
    </source>
</evidence>
<sequence>MNTFVGSTFVQSNRPFGERLKPVHADLYWNDDEELNLYFETEIQPYAEEFEERRQEAVKETMVTAATIIPAAIVLVALATWAAMSFNSTSNVGGFALFNDAANPIVFLCFLVGTGCWYLISRPLKLFRSSVKAEVFPKIFEFFGDRFSYSEKSPISIESLERSRIIPGHDKAELEDYVKGEYEDIDIELVEARLVKISKGKHRNETVKFNGICILLSMPKNFTSNTVVRRDGGKVKNWFKSSFTTLERVELEDPVFEKEFEVLSDDQVEARYLLSSTFMERLLKLQHHYGGTSLEASFYNNKLLLMIPCAHNHFEVASVWEEKNFVEETRTIVQEMRGIFDIIDILKLNERTGL</sequence>
<evidence type="ECO:0000313" key="3">
    <source>
        <dbReference type="Proteomes" id="UP001597101"/>
    </source>
</evidence>
<keyword evidence="1" id="KW-0812">Transmembrane</keyword>
<keyword evidence="1" id="KW-1133">Transmembrane helix</keyword>
<keyword evidence="3" id="KW-1185">Reference proteome</keyword>
<reference evidence="3" key="1">
    <citation type="journal article" date="2019" name="Int. J. Syst. Evol. Microbiol.">
        <title>The Global Catalogue of Microorganisms (GCM) 10K type strain sequencing project: providing services to taxonomists for standard genome sequencing and annotation.</title>
        <authorList>
            <consortium name="The Broad Institute Genomics Platform"/>
            <consortium name="The Broad Institute Genome Sequencing Center for Infectious Disease"/>
            <person name="Wu L."/>
            <person name="Ma J."/>
        </authorList>
    </citation>
    <scope>NUCLEOTIDE SEQUENCE [LARGE SCALE GENOMIC DNA]</scope>
    <source>
        <strain evidence="3">CCUG 60023</strain>
    </source>
</reference>
<dbReference type="Proteomes" id="UP001597101">
    <property type="component" value="Unassembled WGS sequence"/>
</dbReference>
<gene>
    <name evidence="2" type="ORF">ACFQ14_09530</name>
</gene>
<dbReference type="EMBL" id="JBHTJV010000009">
    <property type="protein sequence ID" value="MFD0916646.1"/>
    <property type="molecule type" value="Genomic_DNA"/>
</dbReference>